<gene>
    <name evidence="2" type="ORF">DQP57_24590</name>
</gene>
<name>A0A329L8Q0_9MYCO</name>
<comment type="caution">
    <text evidence="2">The sequence shown here is derived from an EMBL/GenBank/DDBJ whole genome shotgun (WGS) entry which is preliminary data.</text>
</comment>
<dbReference type="Proteomes" id="UP000250915">
    <property type="component" value="Unassembled WGS sequence"/>
</dbReference>
<evidence type="ECO:0000313" key="3">
    <source>
        <dbReference type="Proteomes" id="UP000250915"/>
    </source>
</evidence>
<organism evidence="2 3">
    <name type="scientific">Mycobacterium colombiense</name>
    <dbReference type="NCBI Taxonomy" id="339268"/>
    <lineage>
        <taxon>Bacteria</taxon>
        <taxon>Bacillati</taxon>
        <taxon>Actinomycetota</taxon>
        <taxon>Actinomycetes</taxon>
        <taxon>Mycobacteriales</taxon>
        <taxon>Mycobacteriaceae</taxon>
        <taxon>Mycobacterium</taxon>
        <taxon>Mycobacterium avium complex (MAC)</taxon>
    </lineage>
</organism>
<evidence type="ECO:0000313" key="2">
    <source>
        <dbReference type="EMBL" id="RAV04479.1"/>
    </source>
</evidence>
<feature type="domain" description="ABM" evidence="1">
    <location>
        <begin position="14"/>
        <end position="56"/>
    </location>
</feature>
<reference evidence="2 3" key="1">
    <citation type="submission" date="2018-06" db="EMBL/GenBank/DDBJ databases">
        <title>NTM in soil in Japan.</title>
        <authorList>
            <person name="Ohya K."/>
        </authorList>
    </citation>
    <scope>NUCLEOTIDE SEQUENCE [LARGE SCALE GENOMIC DNA]</scope>
    <source>
        <strain evidence="2 3">GF28</strain>
    </source>
</reference>
<proteinExistence type="predicted"/>
<accession>A0A329L8Q0</accession>
<dbReference type="SUPFAM" id="SSF54909">
    <property type="entry name" value="Dimeric alpha+beta barrel"/>
    <property type="match status" value="1"/>
</dbReference>
<dbReference type="OrthoDB" id="5518280at2"/>
<dbReference type="EMBL" id="QMEV01000095">
    <property type="protein sequence ID" value="RAV04479.1"/>
    <property type="molecule type" value="Genomic_DNA"/>
</dbReference>
<dbReference type="Pfam" id="PF03992">
    <property type="entry name" value="ABM"/>
    <property type="match status" value="1"/>
</dbReference>
<dbReference type="AlphaFoldDB" id="A0A329L8Q0"/>
<dbReference type="InterPro" id="IPR011008">
    <property type="entry name" value="Dimeric_a/b-barrel"/>
</dbReference>
<dbReference type="InterPro" id="IPR007138">
    <property type="entry name" value="ABM_dom"/>
</dbReference>
<protein>
    <recommendedName>
        <fullName evidence="1">ABM domain-containing protein</fullName>
    </recommendedName>
</protein>
<dbReference type="RefSeq" id="WP_112635307.1">
    <property type="nucleotide sequence ID" value="NZ_QMEV01000095.1"/>
</dbReference>
<evidence type="ECO:0000259" key="1">
    <source>
        <dbReference type="Pfam" id="PF03992"/>
    </source>
</evidence>
<dbReference type="Gene3D" id="3.30.70.100">
    <property type="match status" value="1"/>
</dbReference>
<sequence>MPPDWWPPFVPAPSSTSDFPGCQAYLIGHDRADPDTVYVVEIWADEGAAAAALEADQERGSASNVGKAR</sequence>